<dbReference type="KEGG" id="cpor:BED41_14800"/>
<dbReference type="FunFam" id="3.30.230.40:FF:000003">
    <property type="entry name" value="Imidazoleglycerol-phosphate dehydratase HisB"/>
    <property type="match status" value="1"/>
</dbReference>
<evidence type="ECO:0000256" key="5">
    <source>
        <dbReference type="HAMAP-Rule" id="MF_00076"/>
    </source>
</evidence>
<keyword evidence="5" id="KW-0963">Cytoplasm</keyword>
<organism evidence="6 7">
    <name type="scientific">Cloacibacillus porcorum</name>
    <dbReference type="NCBI Taxonomy" id="1197717"/>
    <lineage>
        <taxon>Bacteria</taxon>
        <taxon>Thermotogati</taxon>
        <taxon>Synergistota</taxon>
        <taxon>Synergistia</taxon>
        <taxon>Synergistales</taxon>
        <taxon>Synergistaceae</taxon>
        <taxon>Cloacibacillus</taxon>
    </lineage>
</organism>
<protein>
    <recommendedName>
        <fullName evidence="5">Imidazoleglycerol-phosphate dehydratase</fullName>
        <shortName evidence="5">IGPD</shortName>
        <ecNumber evidence="5">4.2.1.19</ecNumber>
    </recommendedName>
</protein>
<dbReference type="InterPro" id="IPR020568">
    <property type="entry name" value="Ribosomal_Su5_D2-typ_SF"/>
</dbReference>
<proteinExistence type="inferred from homology"/>
<comment type="pathway">
    <text evidence="1 5">Amino-acid biosynthesis; L-histidine biosynthesis; L-histidine from 5-phospho-alpha-D-ribose 1-diphosphate: step 6/9.</text>
</comment>
<dbReference type="EC" id="4.2.1.19" evidence="5"/>
<gene>
    <name evidence="5" type="primary">hisB</name>
    <name evidence="6" type="ORF">BED41_14800</name>
</gene>
<comment type="similarity">
    <text evidence="5">Belongs to the imidazoleglycerol-phosphate dehydratase family.</text>
</comment>
<keyword evidence="7" id="KW-1185">Reference proteome</keyword>
<keyword evidence="3 5" id="KW-0368">Histidine biosynthesis</keyword>
<dbReference type="GO" id="GO:0004424">
    <property type="term" value="F:imidazoleglycerol-phosphate dehydratase activity"/>
    <property type="evidence" value="ECO:0007669"/>
    <property type="project" value="UniProtKB-UniRule"/>
</dbReference>
<dbReference type="InterPro" id="IPR038494">
    <property type="entry name" value="IGPD_sf"/>
</dbReference>
<reference evidence="6" key="1">
    <citation type="submission" date="2016-08" db="EMBL/GenBank/DDBJ databases">
        <title>Complete genome of Cloacibacillus porcorum.</title>
        <authorList>
            <person name="Looft T."/>
            <person name="Bayles D.O."/>
            <person name="Alt D.P."/>
        </authorList>
    </citation>
    <scope>NUCLEOTIDE SEQUENCE [LARGE SCALE GENOMIC DNA]</scope>
    <source>
        <strain evidence="6">CL-84</strain>
    </source>
</reference>
<evidence type="ECO:0000256" key="2">
    <source>
        <dbReference type="ARBA" id="ARBA00022605"/>
    </source>
</evidence>
<dbReference type="InterPro" id="IPR020565">
    <property type="entry name" value="ImidazoleglycerP_deHydtase_CS"/>
</dbReference>
<dbReference type="STRING" id="1197717.BED41_14800"/>
<dbReference type="RefSeq" id="WP_066748070.1">
    <property type="nucleotide sequence ID" value="NZ_CP016757.1"/>
</dbReference>
<dbReference type="Proteomes" id="UP000093044">
    <property type="component" value="Chromosome"/>
</dbReference>
<evidence type="ECO:0000256" key="4">
    <source>
        <dbReference type="ARBA" id="ARBA00023239"/>
    </source>
</evidence>
<evidence type="ECO:0000256" key="3">
    <source>
        <dbReference type="ARBA" id="ARBA00023102"/>
    </source>
</evidence>
<dbReference type="PANTHER" id="PTHR23133">
    <property type="entry name" value="IMIDAZOLEGLYCEROL-PHOSPHATE DEHYDRATASE HIS7"/>
    <property type="match status" value="1"/>
</dbReference>
<dbReference type="GO" id="GO:0005737">
    <property type="term" value="C:cytoplasm"/>
    <property type="evidence" value="ECO:0007669"/>
    <property type="project" value="UniProtKB-SubCell"/>
</dbReference>
<dbReference type="PROSITE" id="PS00954">
    <property type="entry name" value="IGP_DEHYDRATASE_1"/>
    <property type="match status" value="1"/>
</dbReference>
<dbReference type="GeneID" id="83059114"/>
<name>A0A1B2I8F2_9BACT</name>
<dbReference type="CDD" id="cd07914">
    <property type="entry name" value="IGPD"/>
    <property type="match status" value="1"/>
</dbReference>
<dbReference type="EMBL" id="CP016757">
    <property type="protein sequence ID" value="ANZ46259.1"/>
    <property type="molecule type" value="Genomic_DNA"/>
</dbReference>
<keyword evidence="2 5" id="KW-0028">Amino-acid biosynthesis</keyword>
<accession>A0A1B2I8F2</accession>
<dbReference type="Pfam" id="PF00475">
    <property type="entry name" value="IGPD"/>
    <property type="match status" value="1"/>
</dbReference>
<evidence type="ECO:0000313" key="6">
    <source>
        <dbReference type="EMBL" id="ANZ46259.1"/>
    </source>
</evidence>
<dbReference type="InterPro" id="IPR000807">
    <property type="entry name" value="ImidazoleglycerolP_deHydtase"/>
</dbReference>
<dbReference type="Gene3D" id="3.30.230.40">
    <property type="entry name" value="Imidazole glycerol phosphate dehydratase, domain 1"/>
    <property type="match status" value="2"/>
</dbReference>
<evidence type="ECO:0000313" key="7">
    <source>
        <dbReference type="Proteomes" id="UP000093044"/>
    </source>
</evidence>
<dbReference type="PANTHER" id="PTHR23133:SF2">
    <property type="entry name" value="IMIDAZOLEGLYCEROL-PHOSPHATE DEHYDRATASE"/>
    <property type="match status" value="1"/>
</dbReference>
<evidence type="ECO:0000256" key="1">
    <source>
        <dbReference type="ARBA" id="ARBA00005047"/>
    </source>
</evidence>
<dbReference type="UniPathway" id="UPA00031">
    <property type="reaction ID" value="UER00011"/>
</dbReference>
<comment type="subcellular location">
    <subcellularLocation>
        <location evidence="5">Cytoplasm</location>
    </subcellularLocation>
</comment>
<comment type="catalytic activity">
    <reaction evidence="5">
        <text>D-erythro-1-(imidazol-4-yl)glycerol 3-phosphate = 3-(imidazol-4-yl)-2-oxopropyl phosphate + H2O</text>
        <dbReference type="Rhea" id="RHEA:11040"/>
        <dbReference type="ChEBI" id="CHEBI:15377"/>
        <dbReference type="ChEBI" id="CHEBI:57766"/>
        <dbReference type="ChEBI" id="CHEBI:58278"/>
        <dbReference type="EC" id="4.2.1.19"/>
    </reaction>
</comment>
<dbReference type="AlphaFoldDB" id="A0A1B2I8F2"/>
<dbReference type="HAMAP" id="MF_00076">
    <property type="entry name" value="HisB"/>
    <property type="match status" value="1"/>
</dbReference>
<sequence length="190" mass="20784">MMEAKISRNTKETRIELLLSNDKRERSLDIGCGFLSHMLDLLCHRAALGVSIKARGDIEVDYHHLSEDIGIAMGQALRKIAGAAPIRRYGSALLPMDGSLARVALDFSGRGGLWWRGEFPSQRCGDFDMELVPEFFTGFAREAGLTLHIALLEADNSHHAAEAVFKGVGLALKEALVPAEVDPSTKGLWL</sequence>
<dbReference type="GO" id="GO:0000105">
    <property type="term" value="P:L-histidine biosynthetic process"/>
    <property type="evidence" value="ECO:0007669"/>
    <property type="project" value="UniProtKB-UniRule"/>
</dbReference>
<dbReference type="SUPFAM" id="SSF54211">
    <property type="entry name" value="Ribosomal protein S5 domain 2-like"/>
    <property type="match status" value="2"/>
</dbReference>
<keyword evidence="4 5" id="KW-0456">Lyase</keyword>